<dbReference type="GO" id="GO:0005516">
    <property type="term" value="F:calmodulin binding"/>
    <property type="evidence" value="ECO:0007669"/>
    <property type="project" value="TreeGrafter"/>
</dbReference>
<accession>A8Q6X0</accession>
<dbReference type="EMBL" id="AAYY01000010">
    <property type="protein sequence ID" value="EDP42871.1"/>
    <property type="molecule type" value="Genomic_DNA"/>
</dbReference>
<dbReference type="GO" id="GO:0005096">
    <property type="term" value="F:GTPase activator activity"/>
    <property type="evidence" value="ECO:0007669"/>
    <property type="project" value="TreeGrafter"/>
</dbReference>
<dbReference type="KEGG" id="mgl:MGL_3071"/>
<reference evidence="2 3" key="1">
    <citation type="journal article" date="2007" name="Proc. Natl. Acad. Sci. U.S.A.">
        <title>Dandruff-associated Malassezia genomes reveal convergent and divergent virulence traits shared with plant and human fungal pathogens.</title>
        <authorList>
            <person name="Xu J."/>
            <person name="Saunders C.W."/>
            <person name="Hu P."/>
            <person name="Grant R.A."/>
            <person name="Boekhout T."/>
            <person name="Kuramae E.E."/>
            <person name="Kronstad J.W."/>
            <person name="Deangelis Y.M."/>
            <person name="Reeder N.L."/>
            <person name="Johnstone K.R."/>
            <person name="Leland M."/>
            <person name="Fieno A.M."/>
            <person name="Begley W.M."/>
            <person name="Sun Y."/>
            <person name="Lacey M.P."/>
            <person name="Chaudhary T."/>
            <person name="Keough T."/>
            <person name="Chu L."/>
            <person name="Sears R."/>
            <person name="Yuan B."/>
            <person name="Dawson T.L.Jr."/>
        </authorList>
    </citation>
    <scope>NUCLEOTIDE SEQUENCE [LARGE SCALE GENOMIC DNA]</scope>
    <source>
        <strain evidence="3">ATCC MYA-4612 / CBS 7966</strain>
    </source>
</reference>
<dbReference type="AlphaFoldDB" id="A8Q6X0"/>
<feature type="domain" description="RasGAP protein C-terminal" evidence="1">
    <location>
        <begin position="6"/>
        <end position="45"/>
    </location>
</feature>
<sequence length="123" mass="13834">MMALPFSPQFFHQRSLKAAGLMPAYGSFRYTATRLHAKGVLAHIERPDNLAIDQLFFTISSDEVGVFQIEATVAGILAGVLTLKMDDLLEAQYANEQFVNMLDGAIQFHLKPLIHFINKKFYT</sequence>
<comment type="caution">
    <text evidence="2">The sequence shown here is derived from an EMBL/GenBank/DDBJ whole genome shotgun (WGS) entry which is preliminary data.</text>
</comment>
<evidence type="ECO:0000313" key="3">
    <source>
        <dbReference type="Proteomes" id="UP000008837"/>
    </source>
</evidence>
<evidence type="ECO:0000259" key="1">
    <source>
        <dbReference type="Pfam" id="PF03836"/>
    </source>
</evidence>
<dbReference type="SUPFAM" id="SSF143885">
    <property type="entry name" value="RGC domain-like"/>
    <property type="match status" value="1"/>
</dbReference>
<gene>
    <name evidence="2" type="ORF">MGL_3071</name>
</gene>
<keyword evidence="3" id="KW-1185">Reference proteome</keyword>
<protein>
    <recommendedName>
        <fullName evidence="1">RasGAP protein C-terminal domain-containing protein</fullName>
    </recommendedName>
</protein>
<dbReference type="VEuPathDB" id="FungiDB:MGL_3071"/>
<dbReference type="RefSeq" id="XP_001730085.1">
    <property type="nucleotide sequence ID" value="XM_001730033.1"/>
</dbReference>
<proteinExistence type="predicted"/>
<dbReference type="OrthoDB" id="775356at2759"/>
<dbReference type="InterPro" id="IPR000593">
    <property type="entry name" value="RasGAP_C"/>
</dbReference>
<organism evidence="2 3">
    <name type="scientific">Malassezia globosa (strain ATCC MYA-4612 / CBS 7966)</name>
    <name type="common">Dandruff-associated fungus</name>
    <dbReference type="NCBI Taxonomy" id="425265"/>
    <lineage>
        <taxon>Eukaryota</taxon>
        <taxon>Fungi</taxon>
        <taxon>Dikarya</taxon>
        <taxon>Basidiomycota</taxon>
        <taxon>Ustilaginomycotina</taxon>
        <taxon>Malasseziomycetes</taxon>
        <taxon>Malasseziales</taxon>
        <taxon>Malasseziaceae</taxon>
        <taxon>Malassezia</taxon>
    </lineage>
</organism>
<evidence type="ECO:0000313" key="2">
    <source>
        <dbReference type="EMBL" id="EDP42871.1"/>
    </source>
</evidence>
<dbReference type="GO" id="GO:0110085">
    <property type="term" value="C:mitotic actomyosin contractile ring"/>
    <property type="evidence" value="ECO:0007669"/>
    <property type="project" value="TreeGrafter"/>
</dbReference>
<dbReference type="InParanoid" id="A8Q6X0"/>
<dbReference type="Proteomes" id="UP000008837">
    <property type="component" value="Unassembled WGS sequence"/>
</dbReference>
<dbReference type="STRING" id="425265.A8Q6X0"/>
<dbReference type="PANTHER" id="PTHR14149:SF14">
    <property type="entry name" value="CALPONIN-HOMOLOGY (CH) DOMAIN-CONTAINING PROTEIN"/>
    <property type="match status" value="1"/>
</dbReference>
<dbReference type="Pfam" id="PF03836">
    <property type="entry name" value="RasGAP_C"/>
    <property type="match status" value="1"/>
</dbReference>
<dbReference type="GO" id="GO:1903479">
    <property type="term" value="P:mitotic actomyosin contractile ring assembly actin filament organization"/>
    <property type="evidence" value="ECO:0007669"/>
    <property type="project" value="TreeGrafter"/>
</dbReference>
<name>A8Q6X0_MALGO</name>
<dbReference type="GeneID" id="5854392"/>
<dbReference type="GO" id="GO:0051015">
    <property type="term" value="F:actin filament binding"/>
    <property type="evidence" value="ECO:0007669"/>
    <property type="project" value="TreeGrafter"/>
</dbReference>
<dbReference type="PANTHER" id="PTHR14149">
    <property type="entry name" value="RAS GTPASE-ACTIVATING PROTEIN WITH IQ MOTIF"/>
    <property type="match status" value="1"/>
</dbReference>
<dbReference type="OMA" id="HIERPDN"/>